<evidence type="ECO:0000313" key="3">
    <source>
        <dbReference type="Proteomes" id="UP000187203"/>
    </source>
</evidence>
<protein>
    <submittedName>
        <fullName evidence="2">Sugar transporter ERD6-like protein</fullName>
    </submittedName>
</protein>
<dbReference type="AlphaFoldDB" id="A0A1R3KYG2"/>
<evidence type="ECO:0000256" key="1">
    <source>
        <dbReference type="SAM" id="Phobius"/>
    </source>
</evidence>
<keyword evidence="2" id="KW-0762">Sugar transport</keyword>
<accession>A0A1R3KYG2</accession>
<dbReference type="EMBL" id="AWUE01009805">
    <property type="protein sequence ID" value="OMP12143.1"/>
    <property type="molecule type" value="Genomic_DNA"/>
</dbReference>
<evidence type="ECO:0000313" key="2">
    <source>
        <dbReference type="EMBL" id="OMP12143.1"/>
    </source>
</evidence>
<keyword evidence="1" id="KW-0472">Membrane</keyword>
<comment type="caution">
    <text evidence="2">The sequence shown here is derived from an EMBL/GenBank/DDBJ whole genome shotgun (WGS) entry which is preliminary data.</text>
</comment>
<keyword evidence="1" id="KW-1133">Transmembrane helix</keyword>
<reference evidence="3" key="1">
    <citation type="submission" date="2013-09" db="EMBL/GenBank/DDBJ databases">
        <title>Corchorus olitorius genome sequencing.</title>
        <authorList>
            <person name="Alam M."/>
            <person name="Haque M.S."/>
            <person name="Islam M.S."/>
            <person name="Emdad E.M."/>
            <person name="Islam M.M."/>
            <person name="Ahmed B."/>
            <person name="Halim A."/>
            <person name="Hossen Q.M.M."/>
            <person name="Hossain M.Z."/>
            <person name="Ahmed R."/>
            <person name="Khan M.M."/>
            <person name="Islam R."/>
            <person name="Rashid M.M."/>
            <person name="Khan S.A."/>
            <person name="Rahman M.S."/>
            <person name="Alam M."/>
            <person name="Yahiya A.S."/>
            <person name="Khan M.S."/>
            <person name="Azam M.S."/>
            <person name="Haque T."/>
            <person name="Lashkar M.Z.H."/>
            <person name="Akhand A.I."/>
            <person name="Morshed G."/>
            <person name="Roy S."/>
            <person name="Uddin K.S."/>
            <person name="Rabeya T."/>
            <person name="Hossain A.S."/>
            <person name="Chowdhury A."/>
            <person name="Snigdha A.R."/>
            <person name="Mortoza M.S."/>
            <person name="Matin S.A."/>
            <person name="Hoque S.M.E."/>
            <person name="Islam M.K."/>
            <person name="Roy D.K."/>
            <person name="Haider R."/>
            <person name="Moosa M.M."/>
            <person name="Elias S.M."/>
            <person name="Hasan A.M."/>
            <person name="Jahan S."/>
            <person name="Shafiuddin M."/>
            <person name="Mahmood N."/>
            <person name="Shommy N.S."/>
        </authorList>
    </citation>
    <scope>NUCLEOTIDE SEQUENCE [LARGE SCALE GENOMIC DNA]</scope>
    <source>
        <strain evidence="3">cv. O-4</strain>
    </source>
</reference>
<feature type="transmembrane region" description="Helical" evidence="1">
    <location>
        <begin position="121"/>
        <end position="141"/>
    </location>
</feature>
<dbReference type="Proteomes" id="UP000187203">
    <property type="component" value="Unassembled WGS sequence"/>
</dbReference>
<feature type="transmembrane region" description="Helical" evidence="1">
    <location>
        <begin position="161"/>
        <end position="189"/>
    </location>
</feature>
<name>A0A1R3KYG2_9ROSI</name>
<keyword evidence="3" id="KW-1185">Reference proteome</keyword>
<gene>
    <name evidence="2" type="ORF">COLO4_03446</name>
</gene>
<feature type="transmembrane region" description="Helical" evidence="1">
    <location>
        <begin position="72"/>
        <end position="91"/>
    </location>
</feature>
<keyword evidence="2" id="KW-0813">Transport</keyword>
<dbReference type="OrthoDB" id="10280873at2759"/>
<sequence>MASLLVSSPVQEKLRADSNDKMKKKSLEQEWIVCVITFCGQSVMFGLSWFFLKGKELEKQQKNEDFGTLSRIGYGMGYAAYLSCIIGALFMKSPNNVIRKIASGADRAEDIEKDYDVHSTGFSAVLCCLSLFLAGSSFWLLNDVTEIVVKYNTKADLDRLVGVYFYTAPYSLGFTIFLSMAIVCVFRTYNLILINRRQMLPLSVSE</sequence>
<keyword evidence="1" id="KW-0812">Transmembrane</keyword>
<organism evidence="2 3">
    <name type="scientific">Corchorus olitorius</name>
    <dbReference type="NCBI Taxonomy" id="93759"/>
    <lineage>
        <taxon>Eukaryota</taxon>
        <taxon>Viridiplantae</taxon>
        <taxon>Streptophyta</taxon>
        <taxon>Embryophyta</taxon>
        <taxon>Tracheophyta</taxon>
        <taxon>Spermatophyta</taxon>
        <taxon>Magnoliopsida</taxon>
        <taxon>eudicotyledons</taxon>
        <taxon>Gunneridae</taxon>
        <taxon>Pentapetalae</taxon>
        <taxon>rosids</taxon>
        <taxon>malvids</taxon>
        <taxon>Malvales</taxon>
        <taxon>Malvaceae</taxon>
        <taxon>Grewioideae</taxon>
        <taxon>Apeibeae</taxon>
        <taxon>Corchorus</taxon>
    </lineage>
</organism>
<feature type="transmembrane region" description="Helical" evidence="1">
    <location>
        <begin position="31"/>
        <end position="52"/>
    </location>
</feature>
<proteinExistence type="predicted"/>